<accession>A0A3B0S676</accession>
<dbReference type="InterPro" id="IPR025711">
    <property type="entry name" value="PepSY"/>
</dbReference>
<dbReference type="AlphaFoldDB" id="A0A3B0S676"/>
<reference evidence="2" key="1">
    <citation type="submission" date="2018-06" db="EMBL/GenBank/DDBJ databases">
        <authorList>
            <person name="Zhirakovskaya E."/>
        </authorList>
    </citation>
    <scope>NUCLEOTIDE SEQUENCE</scope>
</reference>
<dbReference type="Pfam" id="PF03413">
    <property type="entry name" value="PepSY"/>
    <property type="match status" value="1"/>
</dbReference>
<evidence type="ECO:0000259" key="1">
    <source>
        <dbReference type="Pfam" id="PF03413"/>
    </source>
</evidence>
<organism evidence="2">
    <name type="scientific">hydrothermal vent metagenome</name>
    <dbReference type="NCBI Taxonomy" id="652676"/>
    <lineage>
        <taxon>unclassified sequences</taxon>
        <taxon>metagenomes</taxon>
        <taxon>ecological metagenomes</taxon>
    </lineage>
</organism>
<protein>
    <recommendedName>
        <fullName evidence="1">PepSY domain-containing protein</fullName>
    </recommendedName>
</protein>
<sequence length="112" mass="12389">MKRIEYILLIFVLGFVLANIAPTTVYAAAQFQSSFTADQARNARKQGKVLGASQSMRIVQRRYPNLKVADTRLLSDAGKGVRYLVKMLSNDGRVVEVTVDAQTGKILETRGN</sequence>
<dbReference type="Gene3D" id="3.10.450.40">
    <property type="match status" value="1"/>
</dbReference>
<proteinExistence type="predicted"/>
<gene>
    <name evidence="2" type="ORF">MNBD_ALPHA06-739</name>
</gene>
<feature type="domain" description="PepSY" evidence="1">
    <location>
        <begin position="56"/>
        <end position="109"/>
    </location>
</feature>
<dbReference type="EMBL" id="UOEE01000280">
    <property type="protein sequence ID" value="VAV99749.1"/>
    <property type="molecule type" value="Genomic_DNA"/>
</dbReference>
<evidence type="ECO:0000313" key="2">
    <source>
        <dbReference type="EMBL" id="VAV99749.1"/>
    </source>
</evidence>
<name>A0A3B0S676_9ZZZZ</name>